<evidence type="ECO:0000256" key="3">
    <source>
        <dbReference type="SAM" id="MobiDB-lite"/>
    </source>
</evidence>
<keyword evidence="1" id="KW-0479">Metal-binding</keyword>
<dbReference type="SUPFAM" id="SSF57701">
    <property type="entry name" value="Zn2/Cys6 DNA-binding domain"/>
    <property type="match status" value="1"/>
</dbReference>
<dbReference type="PANTHER" id="PTHR47431">
    <property type="entry name" value="ZN(II)2CYS6 TRANSCRIPTION FACTOR (EUROFUNG)-RELATED"/>
    <property type="match status" value="1"/>
</dbReference>
<keyword evidence="2" id="KW-0539">Nucleus</keyword>
<dbReference type="AlphaFoldDB" id="A0A1B9IU91"/>
<dbReference type="GO" id="GO:0006351">
    <property type="term" value="P:DNA-templated transcription"/>
    <property type="evidence" value="ECO:0007669"/>
    <property type="project" value="InterPro"/>
</dbReference>
<dbReference type="CDD" id="cd00067">
    <property type="entry name" value="GAL4"/>
    <property type="match status" value="1"/>
</dbReference>
<dbReference type="EMBL" id="KI669461">
    <property type="protein sequence ID" value="OCF59111.1"/>
    <property type="molecule type" value="Genomic_DNA"/>
</dbReference>
<dbReference type="CDD" id="cd12148">
    <property type="entry name" value="fungal_TF_MHR"/>
    <property type="match status" value="1"/>
</dbReference>
<evidence type="ECO:0000259" key="4">
    <source>
        <dbReference type="PROSITE" id="PS50048"/>
    </source>
</evidence>
<feature type="domain" description="Zn(2)-C6 fungal-type" evidence="4">
    <location>
        <begin position="69"/>
        <end position="99"/>
    </location>
</feature>
<reference evidence="5 6" key="1">
    <citation type="submission" date="2013-07" db="EMBL/GenBank/DDBJ databases">
        <title>The Genome Sequence of Kwoniella mangroviensis CBS10435.</title>
        <authorList>
            <consortium name="The Broad Institute Genome Sequencing Platform"/>
            <person name="Cuomo C."/>
            <person name="Litvintseva A."/>
            <person name="Chen Y."/>
            <person name="Heitman J."/>
            <person name="Sun S."/>
            <person name="Springer D."/>
            <person name="Dromer F."/>
            <person name="Young S.K."/>
            <person name="Zeng Q."/>
            <person name="Gargeya S."/>
            <person name="Fitzgerald M."/>
            <person name="Abouelleil A."/>
            <person name="Alvarado L."/>
            <person name="Berlin A.M."/>
            <person name="Chapman S.B."/>
            <person name="Dewar J."/>
            <person name="Goldberg J."/>
            <person name="Griggs A."/>
            <person name="Gujja S."/>
            <person name="Hansen M."/>
            <person name="Howarth C."/>
            <person name="Imamovic A."/>
            <person name="Larimer J."/>
            <person name="McCowan C."/>
            <person name="Murphy C."/>
            <person name="Pearson M."/>
            <person name="Priest M."/>
            <person name="Roberts A."/>
            <person name="Saif S."/>
            <person name="Shea T."/>
            <person name="Sykes S."/>
            <person name="Wortman J."/>
            <person name="Nusbaum C."/>
            <person name="Birren B."/>
        </authorList>
    </citation>
    <scope>NUCLEOTIDE SEQUENCE [LARGE SCALE GENOMIC DNA]</scope>
    <source>
        <strain evidence="5 6">CBS 10435</strain>
    </source>
</reference>
<protein>
    <recommendedName>
        <fullName evidence="4">Zn(2)-C6 fungal-type domain-containing protein</fullName>
    </recommendedName>
</protein>
<dbReference type="GO" id="GO:0008270">
    <property type="term" value="F:zinc ion binding"/>
    <property type="evidence" value="ECO:0007669"/>
    <property type="project" value="InterPro"/>
</dbReference>
<keyword evidence="6" id="KW-1185">Reference proteome</keyword>
<evidence type="ECO:0000313" key="5">
    <source>
        <dbReference type="EMBL" id="OCF59111.1"/>
    </source>
</evidence>
<name>A0A1B9IU91_9TREE</name>
<dbReference type="PROSITE" id="PS50048">
    <property type="entry name" value="ZN2_CY6_FUNGAL_2"/>
    <property type="match status" value="1"/>
</dbReference>
<evidence type="ECO:0000256" key="2">
    <source>
        <dbReference type="ARBA" id="ARBA00023242"/>
    </source>
</evidence>
<evidence type="ECO:0000256" key="1">
    <source>
        <dbReference type="ARBA" id="ARBA00022723"/>
    </source>
</evidence>
<dbReference type="PANTHER" id="PTHR47431:SF1">
    <property type="entry name" value="ZN(II)2CYS6 TRANSCRIPTION FACTOR (EUROFUNG)"/>
    <property type="match status" value="1"/>
</dbReference>
<accession>A0A1B9IU91</accession>
<dbReference type="STRING" id="1331196.A0A1B9IU91"/>
<feature type="compositionally biased region" description="Low complexity" evidence="3">
    <location>
        <begin position="23"/>
        <end position="47"/>
    </location>
</feature>
<dbReference type="Proteomes" id="UP000092583">
    <property type="component" value="Unassembled WGS sequence"/>
</dbReference>
<feature type="compositionally biased region" description="Polar residues" evidence="3">
    <location>
        <begin position="7"/>
        <end position="22"/>
    </location>
</feature>
<dbReference type="SMART" id="SM00066">
    <property type="entry name" value="GAL4"/>
    <property type="match status" value="1"/>
</dbReference>
<dbReference type="Pfam" id="PF00172">
    <property type="entry name" value="Zn_clus"/>
    <property type="match status" value="1"/>
</dbReference>
<feature type="compositionally biased region" description="Polar residues" evidence="3">
    <location>
        <begin position="531"/>
        <end position="545"/>
    </location>
</feature>
<evidence type="ECO:0000313" key="6">
    <source>
        <dbReference type="Proteomes" id="UP000092583"/>
    </source>
</evidence>
<reference evidence="6" key="2">
    <citation type="submission" date="2013-12" db="EMBL/GenBank/DDBJ databases">
        <title>Evolution of pathogenesis and genome organization in the Tremellales.</title>
        <authorList>
            <person name="Cuomo C."/>
            <person name="Litvintseva A."/>
            <person name="Heitman J."/>
            <person name="Chen Y."/>
            <person name="Sun S."/>
            <person name="Springer D."/>
            <person name="Dromer F."/>
            <person name="Young S."/>
            <person name="Zeng Q."/>
            <person name="Chapman S."/>
            <person name="Gujja S."/>
            <person name="Saif S."/>
            <person name="Birren B."/>
        </authorList>
    </citation>
    <scope>NUCLEOTIDE SEQUENCE [LARGE SCALE GENOMIC DNA]</scope>
    <source>
        <strain evidence="6">CBS 10435</strain>
    </source>
</reference>
<dbReference type="InterPro" id="IPR036864">
    <property type="entry name" value="Zn2-C6_fun-type_DNA-bd_sf"/>
</dbReference>
<gene>
    <name evidence="5" type="ORF">L486_03612</name>
</gene>
<dbReference type="Pfam" id="PF04082">
    <property type="entry name" value="Fungal_trans"/>
    <property type="match status" value="1"/>
</dbReference>
<feature type="region of interest" description="Disordered" evidence="3">
    <location>
        <begin position="1"/>
        <end position="63"/>
    </location>
</feature>
<dbReference type="Gene3D" id="4.10.240.10">
    <property type="entry name" value="Zn(2)-C6 fungal-type DNA-binding domain"/>
    <property type="match status" value="1"/>
</dbReference>
<dbReference type="GO" id="GO:0000981">
    <property type="term" value="F:DNA-binding transcription factor activity, RNA polymerase II-specific"/>
    <property type="evidence" value="ECO:0007669"/>
    <property type="project" value="InterPro"/>
</dbReference>
<feature type="region of interest" description="Disordered" evidence="3">
    <location>
        <begin position="525"/>
        <end position="545"/>
    </location>
</feature>
<dbReference type="PROSITE" id="PS00463">
    <property type="entry name" value="ZN2_CY6_FUNGAL_1"/>
    <property type="match status" value="1"/>
</dbReference>
<dbReference type="InterPro" id="IPR007219">
    <property type="entry name" value="XnlR_reg_dom"/>
</dbReference>
<dbReference type="OrthoDB" id="39175at2759"/>
<proteinExistence type="predicted"/>
<dbReference type="GO" id="GO:0003677">
    <property type="term" value="F:DNA binding"/>
    <property type="evidence" value="ECO:0007669"/>
    <property type="project" value="InterPro"/>
</dbReference>
<dbReference type="InterPro" id="IPR001138">
    <property type="entry name" value="Zn2Cys6_DnaBD"/>
</dbReference>
<organism evidence="5 6">
    <name type="scientific">Kwoniella mangroviensis CBS 10435</name>
    <dbReference type="NCBI Taxonomy" id="1331196"/>
    <lineage>
        <taxon>Eukaryota</taxon>
        <taxon>Fungi</taxon>
        <taxon>Dikarya</taxon>
        <taxon>Basidiomycota</taxon>
        <taxon>Agaricomycotina</taxon>
        <taxon>Tremellomycetes</taxon>
        <taxon>Tremellales</taxon>
        <taxon>Cryptococcaceae</taxon>
        <taxon>Kwoniella</taxon>
    </lineage>
</organism>
<feature type="compositionally biased region" description="Polar residues" evidence="3">
    <location>
        <begin position="654"/>
        <end position="663"/>
    </location>
</feature>
<sequence>MSYHPYSYSQPPDHQQVMMSGESSISPDPSQTTQSSGSGSASASGIGKWNNNSTTGHGHGQKSAPVKAACLSCRNKKAKCDGQQPVCGQCARKNLECVFVKSRRGGARKRRPAIPPTALSEFLKKLDTLLMAPGLDHGPSRDSEEGQIDPNEDTTNIVRRFTSREEVFESYYTDVHPFVTVMPPRTLLRTILPTLLPDSPFLLAVQTILVLAPHANDPNPTSTRSKRLRQAASVSFAEQTMALVDSMVSNDQLNLECVQATAIIALWEWSSQGSVNRNRERSTQAIQLAMQLGLNELDKYSSSSVPVGPNENGKTVEGEDWRKDMARRTWWTTFVSQLTAALVSGNQPIVGPDDPRIHVDYPVCSAIDHSWSNFLETVKSTIRVFDLVMSVYFPQLSSNGIENSTTSAAGLFSASDNSLVQGTQEEEARQKMYDVDKQIMDLIKKAEETAVIDLVPGAEEEVARNQQLQARLGLAVLHIHIHRWQAFPEVSLFSKKICGLPQAPEFADEGNSGMATPEYQYSDQQQFDSSMPSGGIQNSSYHDTNQSYNGYVDPSATQYDPSMYHSAGFDGQPFQPQYQQQQNGWGNSFDPNEVYGYGIEDMWAPETYPENLPAPWFTHPGGAAQLYAPTQQEPIHYPEITPGASIAHIPTPPSTFQRSSVTPSDDGAGDRRRVSTDSSISPAANKLHKAWGVDEKADKVLPPPALQQLEVFPPGISLARCATAAHTIVRLEVLHRSAVIAMWDGPPKWPPFCSCGLVTGAYAFLLLALAVQAENTFSGYTNSRSEEVEALLTNVKVILAGLEAYGTMWAGIDAMAGEVRAALEAATRLPFEVSAQIESATASPSTQGGTQE</sequence>
<feature type="region of interest" description="Disordered" evidence="3">
    <location>
        <begin position="650"/>
        <end position="681"/>
    </location>
</feature>